<dbReference type="AlphaFoldDB" id="A0A1L3NE14"/>
<dbReference type="Proteomes" id="UP000182204">
    <property type="component" value="Chromosome"/>
</dbReference>
<reference evidence="1 2" key="1">
    <citation type="submission" date="2015-11" db="EMBL/GenBank/DDBJ databases">
        <authorList>
            <person name="Hill K.K."/>
            <person name="Shirey T.B."/>
            <person name="Raphael B."/>
            <person name="Daligault H.E."/>
            <person name="Davenport K.W."/>
            <person name="Bruce D.C."/>
            <person name="Foley B.T."/>
            <person name="Johnson S.L."/>
        </authorList>
    </citation>
    <scope>NUCLEOTIDE SEQUENCE [LARGE SCALE GENOMIC DNA]</scope>
    <source>
        <strain evidence="1 2">CDC_1632</strain>
    </source>
</reference>
<gene>
    <name evidence="1" type="ORF">NPD5_3911</name>
</gene>
<evidence type="ECO:0000313" key="1">
    <source>
        <dbReference type="EMBL" id="APH14365.1"/>
    </source>
</evidence>
<proteinExistence type="predicted"/>
<protein>
    <submittedName>
        <fullName evidence="1">Uncharacterized protein</fullName>
    </submittedName>
</protein>
<dbReference type="RefSeq" id="WP_045896463.1">
    <property type="nucleotide sequence ID" value="NZ_CP013243.1"/>
</dbReference>
<evidence type="ECO:0000313" key="2">
    <source>
        <dbReference type="Proteomes" id="UP000182204"/>
    </source>
</evidence>
<organism evidence="1 2">
    <name type="scientific">Clostridium sporogenes</name>
    <dbReference type="NCBI Taxonomy" id="1509"/>
    <lineage>
        <taxon>Bacteria</taxon>
        <taxon>Bacillati</taxon>
        <taxon>Bacillota</taxon>
        <taxon>Clostridia</taxon>
        <taxon>Eubacteriales</taxon>
        <taxon>Clostridiaceae</taxon>
        <taxon>Clostridium</taxon>
    </lineage>
</organism>
<accession>A0A1L3NE14</accession>
<sequence>MKTFNMEELLNNMKNEQICEFRLNEEQVPFAGFLTGKGTHELRVLENYDVLSHNMCVQILRGLEELYNITVNDEIFTLEKEDIIFAILSGRASFGLSITLRKSLKRSKWI</sequence>
<dbReference type="EMBL" id="CP013243">
    <property type="protein sequence ID" value="APH14365.1"/>
    <property type="molecule type" value="Genomic_DNA"/>
</dbReference>
<name>A0A1L3NE14_CLOSG</name>